<evidence type="ECO:0000313" key="2">
    <source>
        <dbReference type="EMBL" id="KWZ83104.1"/>
    </source>
</evidence>
<name>A0A133KTZ6_HEYCO</name>
<evidence type="ECO:0000256" key="1">
    <source>
        <dbReference type="SAM" id="MobiDB-lite"/>
    </source>
</evidence>
<comment type="caution">
    <text evidence="2">The sequence shown here is derived from an EMBL/GenBank/DDBJ whole genome shotgun (WGS) entry which is preliminary data.</text>
</comment>
<dbReference type="EMBL" id="LRPN01000046">
    <property type="protein sequence ID" value="KWZ83104.1"/>
    <property type="molecule type" value="Genomic_DNA"/>
</dbReference>
<accession>A0A133KTZ6</accession>
<dbReference type="PATRIC" id="fig|1398.22.peg.1393"/>
<organism evidence="2 3">
    <name type="scientific">Heyndrickxia coagulans</name>
    <name type="common">Weizmannia coagulans</name>
    <dbReference type="NCBI Taxonomy" id="1398"/>
    <lineage>
        <taxon>Bacteria</taxon>
        <taxon>Bacillati</taxon>
        <taxon>Bacillota</taxon>
        <taxon>Bacilli</taxon>
        <taxon>Bacillales</taxon>
        <taxon>Bacillaceae</taxon>
        <taxon>Heyndrickxia</taxon>
    </lineage>
</organism>
<proteinExistence type="predicted"/>
<protein>
    <submittedName>
        <fullName evidence="2">Uncharacterized protein</fullName>
    </submittedName>
</protein>
<dbReference type="AlphaFoldDB" id="A0A133KTZ6"/>
<dbReference type="Proteomes" id="UP000070376">
    <property type="component" value="Unassembled WGS sequence"/>
</dbReference>
<reference evidence="3" key="1">
    <citation type="submission" date="2016-01" db="EMBL/GenBank/DDBJ databases">
        <authorList>
            <person name="Mitreva M."/>
            <person name="Pepin K.H."/>
            <person name="Mihindukulasuriya K.A."/>
            <person name="Fulton R."/>
            <person name="Fronick C."/>
            <person name="O'Laughlin M."/>
            <person name="Miner T."/>
            <person name="Herter B."/>
            <person name="Rosa B.A."/>
            <person name="Cordes M."/>
            <person name="Tomlinson C."/>
            <person name="Wollam A."/>
            <person name="Palsikar V.B."/>
            <person name="Mardis E.R."/>
            <person name="Wilson R.K."/>
        </authorList>
    </citation>
    <scope>NUCLEOTIDE SEQUENCE [LARGE SCALE GENOMIC DNA]</scope>
    <source>
        <strain evidence="3">GED7749B</strain>
    </source>
</reference>
<gene>
    <name evidence="2" type="ORF">HMPREF3213_01381</name>
</gene>
<feature type="region of interest" description="Disordered" evidence="1">
    <location>
        <begin position="44"/>
        <end position="65"/>
    </location>
</feature>
<sequence length="78" mass="8529">MRWNLKEAGGKILTRGTRTSLGVLSQGKAAEQVKAQKLSGCGNVNGAGTWNESESPYHGRSHGQVETEYETWLKQDLP</sequence>
<evidence type="ECO:0000313" key="3">
    <source>
        <dbReference type="Proteomes" id="UP000070376"/>
    </source>
</evidence>